<dbReference type="Proteomes" id="UP001527099">
    <property type="component" value="Unassembled WGS sequence"/>
</dbReference>
<evidence type="ECO:0000313" key="2">
    <source>
        <dbReference type="Proteomes" id="UP001527099"/>
    </source>
</evidence>
<comment type="caution">
    <text evidence="1">The sequence shown here is derived from an EMBL/GenBank/DDBJ whole genome shotgun (WGS) entry which is preliminary data.</text>
</comment>
<organism evidence="1 2">
    <name type="scientific">Paenibacillus alginolyticus</name>
    <dbReference type="NCBI Taxonomy" id="59839"/>
    <lineage>
        <taxon>Bacteria</taxon>
        <taxon>Bacillati</taxon>
        <taxon>Bacillota</taxon>
        <taxon>Bacilli</taxon>
        <taxon>Bacillales</taxon>
        <taxon>Paenibacillaceae</taxon>
        <taxon>Paenibacillus</taxon>
    </lineage>
</organism>
<reference evidence="1 2" key="1">
    <citation type="submission" date="2022-05" db="EMBL/GenBank/DDBJ databases">
        <title>Genome Sequencing of Bee-Associated Microbes.</title>
        <authorList>
            <person name="Dunlap C."/>
        </authorList>
    </citation>
    <scope>NUCLEOTIDE SEQUENCE [LARGE SCALE GENOMIC DNA]</scope>
    <source>
        <strain evidence="1 2">NRRL B-14421</strain>
    </source>
</reference>
<dbReference type="EMBL" id="JAMDMX010000009">
    <property type="protein sequence ID" value="MCY9692085.1"/>
    <property type="molecule type" value="Genomic_DNA"/>
</dbReference>
<keyword evidence="2" id="KW-1185">Reference proteome</keyword>
<proteinExistence type="predicted"/>
<name>A0ABT4G7C5_9BACL</name>
<accession>A0ABT4G7C5</accession>
<protein>
    <submittedName>
        <fullName evidence="1">Uncharacterized protein</fullName>
    </submittedName>
</protein>
<dbReference type="RefSeq" id="WP_268613712.1">
    <property type="nucleotide sequence ID" value="NZ_JAMDMX010000009.1"/>
</dbReference>
<sequence>MFYIVNETISPPLAHFNDENHHYSTEIGLYGQFPHHLRMFYIVNESISPPIAHFNDENHHYSTEIGLHGQFPSQLSMFYIANESISHHSHTLAMIIITTARKSDLLTISLGRQKKPPA</sequence>
<evidence type="ECO:0000313" key="1">
    <source>
        <dbReference type="EMBL" id="MCY9692085.1"/>
    </source>
</evidence>
<gene>
    <name evidence="1" type="ORF">M5X19_03980</name>
</gene>